<dbReference type="RefSeq" id="XP_038820315.1">
    <property type="nucleotide sequence ID" value="XM_038964387.1"/>
</dbReference>
<comment type="subcellular location">
    <subcellularLocation>
        <location evidence="1">Cell membrane</location>
    </subcellularLocation>
</comment>
<dbReference type="AlphaFoldDB" id="A0A8U0P8U2"/>
<dbReference type="Pfam" id="PF01049">
    <property type="entry name" value="CADH_Y-type_LIR"/>
    <property type="match status" value="1"/>
</dbReference>
<dbReference type="InterPro" id="IPR027397">
    <property type="entry name" value="Catenin-bd_sf"/>
</dbReference>
<dbReference type="GO" id="GO:0002009">
    <property type="term" value="P:morphogenesis of an epithelium"/>
    <property type="evidence" value="ECO:0007669"/>
    <property type="project" value="UniProtKB-ARBA"/>
</dbReference>
<dbReference type="GO" id="GO:0007156">
    <property type="term" value="P:homophilic cell adhesion via plasma membrane adhesion molecules"/>
    <property type="evidence" value="ECO:0007669"/>
    <property type="project" value="InterPro"/>
</dbReference>
<dbReference type="PRINTS" id="PR01818">
    <property type="entry name" value="DESMOCADHERN"/>
</dbReference>
<dbReference type="Proteomes" id="UP000808372">
    <property type="component" value="Chromosome 25"/>
</dbReference>
<dbReference type="InterPro" id="IPR000233">
    <property type="entry name" value="Cadherin_Y-type_LIR"/>
</dbReference>
<organism evidence="7 8">
    <name type="scientific">Salvelinus namaycush</name>
    <name type="common">Lake trout</name>
    <name type="synonym">Salmo namaycush</name>
    <dbReference type="NCBI Taxonomy" id="8040"/>
    <lineage>
        <taxon>Eukaryota</taxon>
        <taxon>Metazoa</taxon>
        <taxon>Chordata</taxon>
        <taxon>Craniata</taxon>
        <taxon>Vertebrata</taxon>
        <taxon>Euteleostomi</taxon>
        <taxon>Actinopterygii</taxon>
        <taxon>Neopterygii</taxon>
        <taxon>Teleostei</taxon>
        <taxon>Protacanthopterygii</taxon>
        <taxon>Salmoniformes</taxon>
        <taxon>Salmonidae</taxon>
        <taxon>Salmoninae</taxon>
        <taxon>Salvelinus</taxon>
    </lineage>
</organism>
<evidence type="ECO:0000256" key="1">
    <source>
        <dbReference type="ARBA" id="ARBA00004236"/>
    </source>
</evidence>
<keyword evidence="7" id="KW-1185">Reference proteome</keyword>
<dbReference type="GO" id="GO:0005886">
    <property type="term" value="C:plasma membrane"/>
    <property type="evidence" value="ECO:0007669"/>
    <property type="project" value="UniProtKB-SubCell"/>
</dbReference>
<accession>A0A8U0P8U2</accession>
<dbReference type="Gene3D" id="4.10.900.10">
    <property type="entry name" value="TCF3-CBD (Catenin binding domain)"/>
    <property type="match status" value="1"/>
</dbReference>
<evidence type="ECO:0000256" key="2">
    <source>
        <dbReference type="ARBA" id="ARBA00022475"/>
    </source>
</evidence>
<dbReference type="GeneID" id="120020684"/>
<name>A0A8U0P8U2_SALNM</name>
<dbReference type="PRINTS" id="PR01819">
    <property type="entry name" value="DESMOGLEIN"/>
</dbReference>
<evidence type="ECO:0000259" key="6">
    <source>
        <dbReference type="Pfam" id="PF01049"/>
    </source>
</evidence>
<proteinExistence type="predicted"/>
<evidence type="ECO:0000313" key="7">
    <source>
        <dbReference type="Proteomes" id="UP000808372"/>
    </source>
</evidence>
<evidence type="ECO:0000256" key="5">
    <source>
        <dbReference type="ARBA" id="ARBA00023180"/>
    </source>
</evidence>
<feature type="domain" description="Cadherin Y-type LIR-motif" evidence="6">
    <location>
        <begin position="136"/>
        <end position="182"/>
    </location>
</feature>
<sequence>MAPQDSNLIIVPASGIDSSVKGSMIDVGWVGAKNSGMIGGGLGAQQSGGVIVTDMETGFSGQYEGSQYVGQYGSGQYASGQCGGGQYGSGNMTFDNTRFMKFNNSAAWHTWQTNGLFLQQKLAYLGTREEGRYADDIIHAYGFEGVGSPAGSVGCCSDQGNQEDLDFLNTLGPKFKILAEVCNKK</sequence>
<dbReference type="InterPro" id="IPR009122">
    <property type="entry name" value="Desmosomal_cadherin"/>
</dbReference>
<keyword evidence="5" id="KW-0325">Glycoprotein</keyword>
<dbReference type="GO" id="GO:0005509">
    <property type="term" value="F:calcium ion binding"/>
    <property type="evidence" value="ECO:0007669"/>
    <property type="project" value="InterPro"/>
</dbReference>
<dbReference type="KEGG" id="snh:120020684"/>
<evidence type="ECO:0000256" key="4">
    <source>
        <dbReference type="ARBA" id="ARBA00022989"/>
    </source>
</evidence>
<evidence type="ECO:0000313" key="8">
    <source>
        <dbReference type="RefSeq" id="XP_038820315.1"/>
    </source>
</evidence>
<keyword evidence="4" id="KW-0472">Membrane</keyword>
<keyword evidence="3" id="KW-0812">Transmembrane</keyword>
<keyword evidence="4" id="KW-1133">Transmembrane helix</keyword>
<keyword evidence="2" id="KW-1003">Cell membrane</keyword>
<protein>
    <submittedName>
        <fullName evidence="8">Desmocollin-3-like</fullName>
    </submittedName>
</protein>
<reference evidence="8" key="1">
    <citation type="submission" date="2025-08" db="UniProtKB">
        <authorList>
            <consortium name="RefSeq"/>
        </authorList>
    </citation>
    <scope>IDENTIFICATION</scope>
    <source>
        <tissue evidence="8">White muscle</tissue>
    </source>
</reference>
<evidence type="ECO:0000256" key="3">
    <source>
        <dbReference type="ARBA" id="ARBA00022692"/>
    </source>
</evidence>
<gene>
    <name evidence="8" type="primary">LOC120020684</name>
</gene>